<feature type="compositionally biased region" description="Low complexity" evidence="1">
    <location>
        <begin position="43"/>
        <end position="56"/>
    </location>
</feature>
<dbReference type="Proteomes" id="UP001605036">
    <property type="component" value="Unassembled WGS sequence"/>
</dbReference>
<evidence type="ECO:0000313" key="2">
    <source>
        <dbReference type="EMBL" id="KAL2610700.1"/>
    </source>
</evidence>
<feature type="compositionally biased region" description="Polar residues" evidence="1">
    <location>
        <begin position="57"/>
        <end position="67"/>
    </location>
</feature>
<reference evidence="2 3" key="1">
    <citation type="submission" date="2024-09" db="EMBL/GenBank/DDBJ databases">
        <title>Chromosome-scale assembly of Riccia fluitans.</title>
        <authorList>
            <person name="Paukszto L."/>
            <person name="Sawicki J."/>
            <person name="Karawczyk K."/>
            <person name="Piernik-Szablinska J."/>
            <person name="Szczecinska M."/>
            <person name="Mazdziarz M."/>
        </authorList>
    </citation>
    <scope>NUCLEOTIDE SEQUENCE [LARGE SCALE GENOMIC DNA]</scope>
    <source>
        <strain evidence="2">Rf_01</strain>
        <tissue evidence="2">Aerial parts of the thallus</tissue>
    </source>
</reference>
<comment type="caution">
    <text evidence="2">The sequence shown here is derived from an EMBL/GenBank/DDBJ whole genome shotgun (WGS) entry which is preliminary data.</text>
</comment>
<sequence length="161" mass="18226">MQDIERQTAKVGSDDEDVFLTREFSRTIYERSLPHATTDGIDPPLSQSSAHASPSSVGNRSTNSSRKASPFSDAASSRRYFQQPLRPMFDVEKYEIADQMWSMAVSVMGLPFKILQHPALKEAFYFSKKLPGYKLPSTTALRTKLLDKTYIDVKRTVEQNI</sequence>
<accession>A0ABD1XP19</accession>
<evidence type="ECO:0000313" key="3">
    <source>
        <dbReference type="Proteomes" id="UP001605036"/>
    </source>
</evidence>
<dbReference type="AlphaFoldDB" id="A0ABD1XP19"/>
<protein>
    <submittedName>
        <fullName evidence="2">Uncharacterized protein</fullName>
    </submittedName>
</protein>
<feature type="region of interest" description="Disordered" evidence="1">
    <location>
        <begin position="32"/>
        <end position="77"/>
    </location>
</feature>
<evidence type="ECO:0000256" key="1">
    <source>
        <dbReference type="SAM" id="MobiDB-lite"/>
    </source>
</evidence>
<keyword evidence="3" id="KW-1185">Reference proteome</keyword>
<organism evidence="2 3">
    <name type="scientific">Riccia fluitans</name>
    <dbReference type="NCBI Taxonomy" id="41844"/>
    <lineage>
        <taxon>Eukaryota</taxon>
        <taxon>Viridiplantae</taxon>
        <taxon>Streptophyta</taxon>
        <taxon>Embryophyta</taxon>
        <taxon>Marchantiophyta</taxon>
        <taxon>Marchantiopsida</taxon>
        <taxon>Marchantiidae</taxon>
        <taxon>Marchantiales</taxon>
        <taxon>Ricciaceae</taxon>
        <taxon>Riccia</taxon>
    </lineage>
</organism>
<gene>
    <name evidence="2" type="ORF">R1flu_029273</name>
</gene>
<dbReference type="EMBL" id="JBHFFA010000008">
    <property type="protein sequence ID" value="KAL2610700.1"/>
    <property type="molecule type" value="Genomic_DNA"/>
</dbReference>
<name>A0ABD1XP19_9MARC</name>
<proteinExistence type="predicted"/>